<dbReference type="GO" id="GO:0005737">
    <property type="term" value="C:cytoplasm"/>
    <property type="evidence" value="ECO:0007669"/>
    <property type="project" value="UniProtKB-SubCell"/>
</dbReference>
<comment type="function">
    <text evidence="3">Required for formate dehydrogenase (FDH) activity. Acts as a sulfur carrier protein that transfers sulfur from IscS to the molybdenum cofactor prior to its insertion into FDH.</text>
</comment>
<keyword evidence="5" id="KW-1185">Reference proteome</keyword>
<dbReference type="HAMAP" id="MF_00187">
    <property type="entry name" value="FdhD"/>
    <property type="match status" value="1"/>
</dbReference>
<evidence type="ECO:0000313" key="5">
    <source>
        <dbReference type="Proteomes" id="UP000542353"/>
    </source>
</evidence>
<dbReference type="PIRSF" id="PIRSF015626">
    <property type="entry name" value="FdhD"/>
    <property type="match status" value="1"/>
</dbReference>
<evidence type="ECO:0000256" key="2">
    <source>
        <dbReference type="ARBA" id="ARBA00023150"/>
    </source>
</evidence>
<evidence type="ECO:0000256" key="1">
    <source>
        <dbReference type="ARBA" id="ARBA00022490"/>
    </source>
</evidence>
<dbReference type="EMBL" id="JACHIH010000003">
    <property type="protein sequence ID" value="MBB5046240.1"/>
    <property type="molecule type" value="Genomic_DNA"/>
</dbReference>
<comment type="subcellular location">
    <subcellularLocation>
        <location evidence="3">Cytoplasm</location>
    </subcellularLocation>
</comment>
<dbReference type="NCBIfam" id="TIGR00129">
    <property type="entry name" value="fdhD_narQ"/>
    <property type="match status" value="1"/>
</dbReference>
<accession>A0A7W7Z1E2</accession>
<reference evidence="4 5" key="1">
    <citation type="submission" date="2020-08" db="EMBL/GenBank/DDBJ databases">
        <title>Genomic Encyclopedia of Type Strains, Phase IV (KMG-IV): sequencing the most valuable type-strain genomes for metagenomic binning, comparative biology and taxonomic classification.</title>
        <authorList>
            <person name="Goeker M."/>
        </authorList>
    </citation>
    <scope>NUCLEOTIDE SEQUENCE [LARGE SCALE GENOMIC DNA]</scope>
    <source>
        <strain evidence="4 5">DSM 12706</strain>
    </source>
</reference>
<dbReference type="Gene3D" id="3.10.20.10">
    <property type="match status" value="1"/>
</dbReference>
<proteinExistence type="inferred from homology"/>
<dbReference type="InterPro" id="IPR003786">
    <property type="entry name" value="FdhD"/>
</dbReference>
<dbReference type="Pfam" id="PF02634">
    <property type="entry name" value="FdhD-NarQ"/>
    <property type="match status" value="1"/>
</dbReference>
<dbReference type="Gene3D" id="3.40.140.10">
    <property type="entry name" value="Cytidine Deaminase, domain 2"/>
    <property type="match status" value="1"/>
</dbReference>
<dbReference type="PANTHER" id="PTHR30592">
    <property type="entry name" value="FORMATE DEHYDROGENASE"/>
    <property type="match status" value="1"/>
</dbReference>
<dbReference type="AlphaFoldDB" id="A0A7W7Z1E2"/>
<dbReference type="GO" id="GO:0097163">
    <property type="term" value="F:sulfur carrier activity"/>
    <property type="evidence" value="ECO:0007669"/>
    <property type="project" value="UniProtKB-UniRule"/>
</dbReference>
<keyword evidence="1 3" id="KW-0963">Cytoplasm</keyword>
<comment type="caution">
    <text evidence="4">The sequence shown here is derived from an EMBL/GenBank/DDBJ whole genome shotgun (WGS) entry which is preliminary data.</text>
</comment>
<name>A0A7W7Z1E2_9BRAD</name>
<organism evidence="4 5">
    <name type="scientific">Rhodopseudomonas rhenobacensis</name>
    <dbReference type="NCBI Taxonomy" id="87461"/>
    <lineage>
        <taxon>Bacteria</taxon>
        <taxon>Pseudomonadati</taxon>
        <taxon>Pseudomonadota</taxon>
        <taxon>Alphaproteobacteria</taxon>
        <taxon>Hyphomicrobiales</taxon>
        <taxon>Nitrobacteraceae</taxon>
        <taxon>Rhodopseudomonas</taxon>
    </lineage>
</organism>
<sequence length="278" mass="29438">MLQDSTIAFPSPATLHTASEIAVQPLGRGKTTAMVAEEVPVGVLYSGIPHAVMMASPADLEDFAIGFSVTEGIIKSASEVREITTQQTCDGVELNLVLAPERFQAFLSRRRTRNLRGHTSCGLCGVEDVADTRADTPQAPAGQSFTQDAIRRALAALGGHQQLHRLTRAAHAAAWVSCEGDILLVREDVGRHNALDKLIGAAMRQGTDLAAGFCLITSRCSYEMVQKALMASMPAIVAISAPTGLAVRTAEAAGLTLVALARDDAQNVYAAAHRIDDH</sequence>
<evidence type="ECO:0000313" key="4">
    <source>
        <dbReference type="EMBL" id="MBB5046240.1"/>
    </source>
</evidence>
<dbReference type="SUPFAM" id="SSF53927">
    <property type="entry name" value="Cytidine deaminase-like"/>
    <property type="match status" value="1"/>
</dbReference>
<dbReference type="PANTHER" id="PTHR30592:SF1">
    <property type="entry name" value="SULFUR CARRIER PROTEIN FDHD"/>
    <property type="match status" value="1"/>
</dbReference>
<protein>
    <recommendedName>
        <fullName evidence="3">Sulfur carrier protein FdhD</fullName>
    </recommendedName>
</protein>
<dbReference type="InterPro" id="IPR016193">
    <property type="entry name" value="Cytidine_deaminase-like"/>
</dbReference>
<dbReference type="Proteomes" id="UP000542353">
    <property type="component" value="Unassembled WGS sequence"/>
</dbReference>
<dbReference type="GO" id="GO:0016783">
    <property type="term" value="F:sulfurtransferase activity"/>
    <property type="evidence" value="ECO:0007669"/>
    <property type="project" value="InterPro"/>
</dbReference>
<dbReference type="GO" id="GO:0006777">
    <property type="term" value="P:Mo-molybdopterin cofactor biosynthetic process"/>
    <property type="evidence" value="ECO:0007669"/>
    <property type="project" value="UniProtKB-UniRule"/>
</dbReference>
<comment type="caution">
    <text evidence="3">Lacks conserved residue(s) required for the propagation of feature annotation.</text>
</comment>
<evidence type="ECO:0000256" key="3">
    <source>
        <dbReference type="HAMAP-Rule" id="MF_00187"/>
    </source>
</evidence>
<feature type="active site" description="Cysteine persulfide intermediate" evidence="3">
    <location>
        <position position="121"/>
    </location>
</feature>
<keyword evidence="2 3" id="KW-0501">Molybdenum cofactor biosynthesis</keyword>
<comment type="similarity">
    <text evidence="3">Belongs to the FdhD family.</text>
</comment>
<gene>
    <name evidence="3" type="primary">fdhD</name>
    <name evidence="4" type="ORF">HNR60_000982</name>
</gene>
<dbReference type="RefSeq" id="WP_184254892.1">
    <property type="nucleotide sequence ID" value="NZ_JACHIH010000003.1"/>
</dbReference>